<dbReference type="Pfam" id="PF12669">
    <property type="entry name" value="FeoB_associated"/>
    <property type="match status" value="1"/>
</dbReference>
<evidence type="ECO:0000256" key="1">
    <source>
        <dbReference type="SAM" id="Phobius"/>
    </source>
</evidence>
<keyword evidence="1" id="KW-1133">Transmembrane helix</keyword>
<dbReference type="AlphaFoldDB" id="A0A1G6R7D3"/>
<gene>
    <name evidence="2" type="ORF">SAMN05216323_107017</name>
</gene>
<dbReference type="RefSeq" id="WP_092440333.1">
    <property type="nucleotide sequence ID" value="NZ_FMYP01000070.1"/>
</dbReference>
<proteinExistence type="predicted"/>
<organism evidence="2 3">
    <name type="scientific">Williamwhitmania taraxaci</name>
    <dbReference type="NCBI Taxonomy" id="1640674"/>
    <lineage>
        <taxon>Bacteria</taxon>
        <taxon>Pseudomonadati</taxon>
        <taxon>Bacteroidota</taxon>
        <taxon>Bacteroidia</taxon>
        <taxon>Bacteroidales</taxon>
        <taxon>Williamwhitmaniaceae</taxon>
        <taxon>Williamwhitmania</taxon>
    </lineage>
</organism>
<keyword evidence="3" id="KW-1185">Reference proteome</keyword>
<evidence type="ECO:0000313" key="3">
    <source>
        <dbReference type="Proteomes" id="UP000199452"/>
    </source>
</evidence>
<reference evidence="2 3" key="1">
    <citation type="submission" date="2016-09" db="EMBL/GenBank/DDBJ databases">
        <authorList>
            <person name="Capua I."/>
            <person name="De Benedictis P."/>
            <person name="Joannis T."/>
            <person name="Lombin L.H."/>
            <person name="Cattoli G."/>
        </authorList>
    </citation>
    <scope>NUCLEOTIDE SEQUENCE [LARGE SCALE GENOMIC DNA]</scope>
    <source>
        <strain evidence="2 3">A7P-90m</strain>
    </source>
</reference>
<dbReference type="EMBL" id="FMYP01000070">
    <property type="protein sequence ID" value="SDD00204.1"/>
    <property type="molecule type" value="Genomic_DNA"/>
</dbReference>
<accession>A0A1G6R7D3</accession>
<keyword evidence="1" id="KW-0812">Transmembrane</keyword>
<sequence>MLQDILALTTVVVAAGYTIYSFYKSISDTIGGKTSGCSGCASGSSCQIKDLAHHGSASK</sequence>
<keyword evidence="1" id="KW-0472">Membrane</keyword>
<name>A0A1G6R7D3_9BACT</name>
<evidence type="ECO:0000313" key="2">
    <source>
        <dbReference type="EMBL" id="SDD00204.1"/>
    </source>
</evidence>
<dbReference type="Proteomes" id="UP000199452">
    <property type="component" value="Unassembled WGS sequence"/>
</dbReference>
<protein>
    <submittedName>
        <fullName evidence="2">Virus attachment protein p12 family protein</fullName>
    </submittedName>
</protein>
<feature type="transmembrane region" description="Helical" evidence="1">
    <location>
        <begin position="6"/>
        <end position="23"/>
    </location>
</feature>